<dbReference type="AlphaFoldDB" id="A0A9K3E528"/>
<keyword evidence="3" id="KW-1185">Reference proteome</keyword>
<evidence type="ECO:0000313" key="3">
    <source>
        <dbReference type="Proteomes" id="UP000215914"/>
    </source>
</evidence>
<accession>A0A9K3E528</accession>
<protein>
    <submittedName>
        <fullName evidence="2">Uncharacterized protein</fullName>
    </submittedName>
</protein>
<name>A0A9K3E528_HELAN</name>
<reference evidence="2" key="1">
    <citation type="journal article" date="2017" name="Nature">
        <title>The sunflower genome provides insights into oil metabolism, flowering and Asterid evolution.</title>
        <authorList>
            <person name="Badouin H."/>
            <person name="Gouzy J."/>
            <person name="Grassa C.J."/>
            <person name="Murat F."/>
            <person name="Staton S.E."/>
            <person name="Cottret L."/>
            <person name="Lelandais-Briere C."/>
            <person name="Owens G.L."/>
            <person name="Carrere S."/>
            <person name="Mayjonade B."/>
            <person name="Legrand L."/>
            <person name="Gill N."/>
            <person name="Kane N.C."/>
            <person name="Bowers J.E."/>
            <person name="Hubner S."/>
            <person name="Bellec A."/>
            <person name="Berard A."/>
            <person name="Berges H."/>
            <person name="Blanchet N."/>
            <person name="Boniface M.C."/>
            <person name="Brunel D."/>
            <person name="Catrice O."/>
            <person name="Chaidir N."/>
            <person name="Claudel C."/>
            <person name="Donnadieu C."/>
            <person name="Faraut T."/>
            <person name="Fievet G."/>
            <person name="Helmstetter N."/>
            <person name="King M."/>
            <person name="Knapp S.J."/>
            <person name="Lai Z."/>
            <person name="Le Paslier M.C."/>
            <person name="Lippi Y."/>
            <person name="Lorenzon L."/>
            <person name="Mandel J.R."/>
            <person name="Marage G."/>
            <person name="Marchand G."/>
            <person name="Marquand E."/>
            <person name="Bret-Mestries E."/>
            <person name="Morien E."/>
            <person name="Nambeesan S."/>
            <person name="Nguyen T."/>
            <person name="Pegot-Espagnet P."/>
            <person name="Pouilly N."/>
            <person name="Raftis F."/>
            <person name="Sallet E."/>
            <person name="Schiex T."/>
            <person name="Thomas J."/>
            <person name="Vandecasteele C."/>
            <person name="Vares D."/>
            <person name="Vear F."/>
            <person name="Vautrin S."/>
            <person name="Crespi M."/>
            <person name="Mangin B."/>
            <person name="Burke J.M."/>
            <person name="Salse J."/>
            <person name="Munos S."/>
            <person name="Vincourt P."/>
            <person name="Rieseberg L.H."/>
            <person name="Langlade N.B."/>
        </authorList>
    </citation>
    <scope>NUCLEOTIDE SEQUENCE</scope>
    <source>
        <tissue evidence="2">Leaves</tissue>
    </source>
</reference>
<gene>
    <name evidence="2" type="ORF">HanXRQr2_Chr15g0712591</name>
</gene>
<evidence type="ECO:0000313" key="2">
    <source>
        <dbReference type="EMBL" id="KAF5766204.1"/>
    </source>
</evidence>
<dbReference type="Proteomes" id="UP000215914">
    <property type="component" value="Unassembled WGS sequence"/>
</dbReference>
<comment type="caution">
    <text evidence="2">The sequence shown here is derived from an EMBL/GenBank/DDBJ whole genome shotgun (WGS) entry which is preliminary data.</text>
</comment>
<sequence>MTAVVRTGEDNFISRKTPPEITSWSSPAVVGTTAVPPELLLRPPLLPPEKPTSG</sequence>
<dbReference type="EMBL" id="MNCJ02000330">
    <property type="protein sequence ID" value="KAF5766204.1"/>
    <property type="molecule type" value="Genomic_DNA"/>
</dbReference>
<feature type="region of interest" description="Disordered" evidence="1">
    <location>
        <begin position="1"/>
        <end position="26"/>
    </location>
</feature>
<dbReference type="Gramene" id="mRNA:HanXRQr2_Chr15g0712591">
    <property type="protein sequence ID" value="mRNA:HanXRQr2_Chr15g0712591"/>
    <property type="gene ID" value="HanXRQr2_Chr15g0712591"/>
</dbReference>
<proteinExistence type="predicted"/>
<evidence type="ECO:0000256" key="1">
    <source>
        <dbReference type="SAM" id="MobiDB-lite"/>
    </source>
</evidence>
<organism evidence="2 3">
    <name type="scientific">Helianthus annuus</name>
    <name type="common">Common sunflower</name>
    <dbReference type="NCBI Taxonomy" id="4232"/>
    <lineage>
        <taxon>Eukaryota</taxon>
        <taxon>Viridiplantae</taxon>
        <taxon>Streptophyta</taxon>
        <taxon>Embryophyta</taxon>
        <taxon>Tracheophyta</taxon>
        <taxon>Spermatophyta</taxon>
        <taxon>Magnoliopsida</taxon>
        <taxon>eudicotyledons</taxon>
        <taxon>Gunneridae</taxon>
        <taxon>Pentapetalae</taxon>
        <taxon>asterids</taxon>
        <taxon>campanulids</taxon>
        <taxon>Asterales</taxon>
        <taxon>Asteraceae</taxon>
        <taxon>Asteroideae</taxon>
        <taxon>Heliantheae alliance</taxon>
        <taxon>Heliantheae</taxon>
        <taxon>Helianthus</taxon>
    </lineage>
</organism>
<reference evidence="2" key="2">
    <citation type="submission" date="2020-06" db="EMBL/GenBank/DDBJ databases">
        <title>Helianthus annuus Genome sequencing and assembly Release 2.</title>
        <authorList>
            <person name="Gouzy J."/>
            <person name="Langlade N."/>
            <person name="Munos S."/>
        </authorList>
    </citation>
    <scope>NUCLEOTIDE SEQUENCE</scope>
    <source>
        <tissue evidence="2">Leaves</tissue>
    </source>
</reference>